<dbReference type="AlphaFoldDB" id="A0A923LIL9"/>
<dbReference type="EMBL" id="JACOPF010000002">
    <property type="protein sequence ID" value="MBC5689351.1"/>
    <property type="molecule type" value="Genomic_DNA"/>
</dbReference>
<name>A0A923LIL9_9FIRM</name>
<evidence type="ECO:0000256" key="1">
    <source>
        <dbReference type="ARBA" id="ARBA00004651"/>
    </source>
</evidence>
<evidence type="ECO:0000256" key="5">
    <source>
        <dbReference type="ARBA" id="ARBA00022989"/>
    </source>
</evidence>
<accession>A0A923LIL9</accession>
<feature type="transmembrane region" description="Helical" evidence="7">
    <location>
        <begin position="12"/>
        <end position="38"/>
    </location>
</feature>
<evidence type="ECO:0000313" key="8">
    <source>
        <dbReference type="EMBL" id="MBC5689351.1"/>
    </source>
</evidence>
<comment type="subcellular location">
    <subcellularLocation>
        <location evidence="1">Cell membrane</location>
        <topology evidence="1">Multi-pass membrane protein</topology>
    </subcellularLocation>
</comment>
<dbReference type="Pfam" id="PF01313">
    <property type="entry name" value="Bac_export_3"/>
    <property type="match status" value="1"/>
</dbReference>
<keyword evidence="4 7" id="KW-0812">Transmembrane</keyword>
<evidence type="ECO:0000313" key="9">
    <source>
        <dbReference type="Proteomes" id="UP000652477"/>
    </source>
</evidence>
<sequence>MLTTGEINDLMYQVFILAVQIGGPVLLISMAVGVFVSILQAATQIHEQTLTFLPKLVVIGCILVITGSSMLQRLQELVEQVCRMIAG</sequence>
<dbReference type="PANTHER" id="PTHR34040">
    <property type="entry name" value="FLAGELLAR BIOSYNTHETIC PROTEIN FLIQ"/>
    <property type="match status" value="1"/>
</dbReference>
<evidence type="ECO:0000256" key="4">
    <source>
        <dbReference type="ARBA" id="ARBA00022692"/>
    </source>
</evidence>
<dbReference type="PANTHER" id="PTHR34040:SF2">
    <property type="entry name" value="FLAGELLAR BIOSYNTHETIC PROTEIN FLIQ"/>
    <property type="match status" value="1"/>
</dbReference>
<keyword evidence="8" id="KW-0282">Flagellum</keyword>
<gene>
    <name evidence="8" type="ORF">H8S37_10525</name>
</gene>
<keyword evidence="9" id="KW-1185">Reference proteome</keyword>
<dbReference type="GO" id="GO:0005886">
    <property type="term" value="C:plasma membrane"/>
    <property type="evidence" value="ECO:0007669"/>
    <property type="project" value="UniProtKB-SubCell"/>
</dbReference>
<dbReference type="GO" id="GO:0009306">
    <property type="term" value="P:protein secretion"/>
    <property type="evidence" value="ECO:0007669"/>
    <property type="project" value="InterPro"/>
</dbReference>
<dbReference type="PRINTS" id="PR00952">
    <property type="entry name" value="TYPE3IMQPROT"/>
</dbReference>
<evidence type="ECO:0000256" key="6">
    <source>
        <dbReference type="ARBA" id="ARBA00023136"/>
    </source>
</evidence>
<proteinExistence type="inferred from homology"/>
<reference evidence="8" key="1">
    <citation type="submission" date="2020-08" db="EMBL/GenBank/DDBJ databases">
        <title>Genome public.</title>
        <authorList>
            <person name="Liu C."/>
            <person name="Sun Q."/>
        </authorList>
    </citation>
    <scope>NUCLEOTIDE SEQUENCE</scope>
    <source>
        <strain evidence="8">NSJ-55</strain>
    </source>
</reference>
<evidence type="ECO:0000256" key="7">
    <source>
        <dbReference type="SAM" id="Phobius"/>
    </source>
</evidence>
<keyword evidence="8" id="KW-0969">Cilium</keyword>
<dbReference type="InterPro" id="IPR002191">
    <property type="entry name" value="Bac_export_3"/>
</dbReference>
<organism evidence="8 9">
    <name type="scientific">Mediterraneibacter hominis</name>
    <dbReference type="NCBI Taxonomy" id="2763054"/>
    <lineage>
        <taxon>Bacteria</taxon>
        <taxon>Bacillati</taxon>
        <taxon>Bacillota</taxon>
        <taxon>Clostridia</taxon>
        <taxon>Lachnospirales</taxon>
        <taxon>Lachnospiraceae</taxon>
        <taxon>Mediterraneibacter</taxon>
    </lineage>
</organism>
<dbReference type="PIRSF" id="PIRSF004669">
    <property type="entry name" value="FliQ"/>
    <property type="match status" value="1"/>
</dbReference>
<evidence type="ECO:0000256" key="2">
    <source>
        <dbReference type="ARBA" id="ARBA00006156"/>
    </source>
</evidence>
<dbReference type="Proteomes" id="UP000652477">
    <property type="component" value="Unassembled WGS sequence"/>
</dbReference>
<comment type="similarity">
    <text evidence="2">Belongs to the FliQ/MopD/SpaQ family.</text>
</comment>
<keyword evidence="8" id="KW-0966">Cell projection</keyword>
<comment type="caution">
    <text evidence="8">The sequence shown here is derived from an EMBL/GenBank/DDBJ whole genome shotgun (WGS) entry which is preliminary data.</text>
</comment>
<keyword evidence="6 7" id="KW-0472">Membrane</keyword>
<protein>
    <submittedName>
        <fullName evidence="8">Flagellar biosynthetic protein FliQ</fullName>
    </submittedName>
</protein>
<keyword evidence="3" id="KW-1003">Cell membrane</keyword>
<evidence type="ECO:0000256" key="3">
    <source>
        <dbReference type="ARBA" id="ARBA00022475"/>
    </source>
</evidence>
<feature type="transmembrane region" description="Helical" evidence="7">
    <location>
        <begin position="50"/>
        <end position="71"/>
    </location>
</feature>
<keyword evidence="5 7" id="KW-1133">Transmembrane helix</keyword>